<evidence type="ECO:0000313" key="5">
    <source>
        <dbReference type="Proteomes" id="UP000578569"/>
    </source>
</evidence>
<dbReference type="EMBL" id="JACICF010000002">
    <property type="protein sequence ID" value="MBB3764818.1"/>
    <property type="molecule type" value="Genomic_DNA"/>
</dbReference>
<dbReference type="NCBIfam" id="TIGR02098">
    <property type="entry name" value="MJ0042_CXXC"/>
    <property type="match status" value="1"/>
</dbReference>
<dbReference type="RefSeq" id="WP_183934184.1">
    <property type="nucleotide sequence ID" value="NZ_JACICF010000002.1"/>
</dbReference>
<feature type="transmembrane region" description="Helical" evidence="2">
    <location>
        <begin position="186"/>
        <end position="207"/>
    </location>
</feature>
<keyword evidence="2" id="KW-0812">Transmembrane</keyword>
<protein>
    <submittedName>
        <fullName evidence="4">Putative Zn finger-like uncharacterized protein</fullName>
    </submittedName>
</protein>
<feature type="domain" description="Zinc finger/thioredoxin putative" evidence="3">
    <location>
        <begin position="1"/>
        <end position="35"/>
    </location>
</feature>
<evidence type="ECO:0000259" key="3">
    <source>
        <dbReference type="Pfam" id="PF13717"/>
    </source>
</evidence>
<dbReference type="Proteomes" id="UP000578569">
    <property type="component" value="Unassembled WGS sequence"/>
</dbReference>
<name>A0A839Z2N8_9SPHN</name>
<dbReference type="InterPro" id="IPR011723">
    <property type="entry name" value="Znf/thioredoxin_put"/>
</dbReference>
<sequence>MILTCPSCSTRYVVKDGAIPPGGRKVRCASCKHSWHQDPETQVAMPTEESEEPAPATPTEEKASDPVANVPPADDVAVEEESEAAPPPPRDTVVSPPEIPEPEEVPPPPAAPEPGFSTGTVEGIIAAGASEEVNISEPEIPPVPEPVEEPVREEAEPSFKPPVEESNEYAFVTEDYEEEEKPRRGWLVVILLLALVGAAAAAFTYFAPPAWKEAIGMAEASAETPLELILDDHSREALESGNELLTVRGRVINPTGIEQRVPPLRAELRSASGQLVHAWTIAPPRQTLAPGESASFNSAEVDVPGGGEKLTVTVGDPAA</sequence>
<proteinExistence type="predicted"/>
<keyword evidence="5" id="KW-1185">Reference proteome</keyword>
<comment type="caution">
    <text evidence="4">The sequence shown here is derived from an EMBL/GenBank/DDBJ whole genome shotgun (WGS) entry which is preliminary data.</text>
</comment>
<gene>
    <name evidence="4" type="ORF">FHS50_001880</name>
</gene>
<dbReference type="Pfam" id="PF13717">
    <property type="entry name" value="Zn_ribbon_4"/>
    <property type="match status" value="1"/>
</dbReference>
<feature type="region of interest" description="Disordered" evidence="1">
    <location>
        <begin position="29"/>
        <end position="119"/>
    </location>
</feature>
<evidence type="ECO:0000256" key="1">
    <source>
        <dbReference type="SAM" id="MobiDB-lite"/>
    </source>
</evidence>
<evidence type="ECO:0000313" key="4">
    <source>
        <dbReference type="EMBL" id="MBB3764818.1"/>
    </source>
</evidence>
<keyword evidence="2" id="KW-0472">Membrane</keyword>
<evidence type="ECO:0000256" key="2">
    <source>
        <dbReference type="SAM" id="Phobius"/>
    </source>
</evidence>
<feature type="compositionally biased region" description="Low complexity" evidence="1">
    <location>
        <begin position="65"/>
        <end position="75"/>
    </location>
</feature>
<organism evidence="4 5">
    <name type="scientific">Sphingomicrobium lutaoense</name>
    <dbReference type="NCBI Taxonomy" id="515949"/>
    <lineage>
        <taxon>Bacteria</taxon>
        <taxon>Pseudomonadati</taxon>
        <taxon>Pseudomonadota</taxon>
        <taxon>Alphaproteobacteria</taxon>
        <taxon>Sphingomonadales</taxon>
        <taxon>Sphingomonadaceae</taxon>
        <taxon>Sphingomicrobium</taxon>
    </lineage>
</organism>
<feature type="region of interest" description="Disordered" evidence="1">
    <location>
        <begin position="298"/>
        <end position="319"/>
    </location>
</feature>
<accession>A0A839Z2N8</accession>
<dbReference type="AlphaFoldDB" id="A0A839Z2N8"/>
<reference evidence="4 5" key="1">
    <citation type="submission" date="2020-08" db="EMBL/GenBank/DDBJ databases">
        <title>Genomic Encyclopedia of Type Strains, Phase IV (KMG-IV): sequencing the most valuable type-strain genomes for metagenomic binning, comparative biology and taxonomic classification.</title>
        <authorList>
            <person name="Goeker M."/>
        </authorList>
    </citation>
    <scope>NUCLEOTIDE SEQUENCE [LARGE SCALE GENOMIC DNA]</scope>
    <source>
        <strain evidence="4 5">DSM 24194</strain>
    </source>
</reference>
<keyword evidence="2" id="KW-1133">Transmembrane helix</keyword>